<keyword evidence="1" id="KW-0472">Membrane</keyword>
<keyword evidence="1" id="KW-0812">Transmembrane</keyword>
<gene>
    <name evidence="2" type="ORF">G5I_07459</name>
</gene>
<evidence type="ECO:0000313" key="2">
    <source>
        <dbReference type="EMBL" id="EGI64110.1"/>
    </source>
</evidence>
<dbReference type="InParanoid" id="F4WNV2"/>
<dbReference type="EMBL" id="GL888239">
    <property type="protein sequence ID" value="EGI64110.1"/>
    <property type="molecule type" value="Genomic_DNA"/>
</dbReference>
<keyword evidence="1" id="KW-1133">Transmembrane helix</keyword>
<reference evidence="2" key="1">
    <citation type="submission" date="2011-02" db="EMBL/GenBank/DDBJ databases">
        <title>The genome of the leaf-cutting ant Acromyrmex echinatior suggests key adaptations to social evolution and fungus farming.</title>
        <authorList>
            <person name="Nygaard S."/>
            <person name="Zhang G."/>
        </authorList>
    </citation>
    <scope>NUCLEOTIDE SEQUENCE</scope>
</reference>
<proteinExistence type="predicted"/>
<dbReference type="AlphaFoldDB" id="F4WNV2"/>
<evidence type="ECO:0000256" key="1">
    <source>
        <dbReference type="SAM" id="Phobius"/>
    </source>
</evidence>
<protein>
    <submittedName>
        <fullName evidence="2">Uncharacterized protein</fullName>
    </submittedName>
</protein>
<accession>F4WNV2</accession>
<organism evidence="3">
    <name type="scientific">Acromyrmex echinatior</name>
    <name type="common">Panamanian leafcutter ant</name>
    <name type="synonym">Acromyrmex octospinosus echinatior</name>
    <dbReference type="NCBI Taxonomy" id="103372"/>
    <lineage>
        <taxon>Eukaryota</taxon>
        <taxon>Metazoa</taxon>
        <taxon>Ecdysozoa</taxon>
        <taxon>Arthropoda</taxon>
        <taxon>Hexapoda</taxon>
        <taxon>Insecta</taxon>
        <taxon>Pterygota</taxon>
        <taxon>Neoptera</taxon>
        <taxon>Endopterygota</taxon>
        <taxon>Hymenoptera</taxon>
        <taxon>Apocrita</taxon>
        <taxon>Aculeata</taxon>
        <taxon>Formicoidea</taxon>
        <taxon>Formicidae</taxon>
        <taxon>Myrmicinae</taxon>
        <taxon>Acromyrmex</taxon>
    </lineage>
</organism>
<name>F4WNV2_ACREC</name>
<keyword evidence="3" id="KW-1185">Reference proteome</keyword>
<dbReference type="Proteomes" id="UP000007755">
    <property type="component" value="Unassembled WGS sequence"/>
</dbReference>
<feature type="transmembrane region" description="Helical" evidence="1">
    <location>
        <begin position="21"/>
        <end position="43"/>
    </location>
</feature>
<evidence type="ECO:0000313" key="3">
    <source>
        <dbReference type="Proteomes" id="UP000007755"/>
    </source>
</evidence>
<sequence length="408" mass="45540">MKIEHQRERKQELAPFARIQITSSNATLTSTTTLAGVIVVLYAKRSCNPALAGMHVASGRVITGARVLSARHVPPRDLIKNAVVQSTERRVFNISDKKDIELDFAKRVSLSDTPIHCRKSKNLQPYWLSSEDCSFLFLANRRIELSDTESGGGRGMNDQWIKPNPITPVGLQLWPTGTDRIPEEIAGVRREAGRVKWVRERGEENSWSLERWSLSSGGKGGGWRFGSFFLCGHNGDDDILSSSNITSQSSVEGNFGRSQTIAILSRGNVKRCITRSSNVKLVVLNFVEETHRENGKAQTTEDEEELYSLTKVRKGVLCCRKWGGLHASSGLDTALPVCSSITWPSLRISDTLQKYKTILPADSEVCHQSHRRHSLCAIRLFYAVTKDLHVLILRSRHVLQVHGPAFKT</sequence>